<dbReference type="Gene3D" id="3.10.10.10">
    <property type="entry name" value="HIV Type 1 Reverse Transcriptase, subunit A, domain 1"/>
    <property type="match status" value="1"/>
</dbReference>
<dbReference type="CDD" id="cd01647">
    <property type="entry name" value="RT_LTR"/>
    <property type="match status" value="1"/>
</dbReference>
<dbReference type="GeneTree" id="ENSGT01050000244855"/>
<dbReference type="InterPro" id="IPR001584">
    <property type="entry name" value="Integrase_cat-core"/>
</dbReference>
<protein>
    <recommendedName>
        <fullName evidence="1">Gypsy retrotransposon integrase-like protein 1</fullName>
    </recommendedName>
</protein>
<proteinExistence type="predicted"/>
<dbReference type="InterPro" id="IPR036397">
    <property type="entry name" value="RNaseH_sf"/>
</dbReference>
<dbReference type="Gene3D" id="3.30.420.10">
    <property type="entry name" value="Ribonuclease H-like superfamily/Ribonuclease H"/>
    <property type="match status" value="1"/>
</dbReference>
<reference evidence="3" key="3">
    <citation type="submission" date="2025-08" db="UniProtKB">
        <authorList>
            <consortium name="Ensembl"/>
        </authorList>
    </citation>
    <scope>IDENTIFICATION</scope>
</reference>
<dbReference type="PANTHER" id="PTHR37984">
    <property type="entry name" value="PROTEIN CBG26694"/>
    <property type="match status" value="1"/>
</dbReference>
<dbReference type="FunFam" id="3.30.420.10:FF:000032">
    <property type="entry name" value="Retrovirus-related Pol polyprotein from transposon 297-like Protein"/>
    <property type="match status" value="1"/>
</dbReference>
<reference evidence="4" key="1">
    <citation type="submission" date="2013-03" db="EMBL/GenBank/DDBJ databases">
        <authorList>
            <person name="Jeffery W."/>
            <person name="Warren W."/>
            <person name="Wilson R.K."/>
        </authorList>
    </citation>
    <scope>NUCLEOTIDE SEQUENCE</scope>
    <source>
        <strain evidence="4">female</strain>
    </source>
</reference>
<dbReference type="GO" id="GO:0015074">
    <property type="term" value="P:DNA integration"/>
    <property type="evidence" value="ECO:0007669"/>
    <property type="project" value="InterPro"/>
</dbReference>
<dbReference type="Pfam" id="PF22938">
    <property type="entry name" value="Integrase_p58_C"/>
    <property type="match status" value="1"/>
</dbReference>
<evidence type="ECO:0000313" key="4">
    <source>
        <dbReference type="Proteomes" id="UP000018467"/>
    </source>
</evidence>
<dbReference type="Pfam" id="PF00665">
    <property type="entry name" value="rve"/>
    <property type="match status" value="1"/>
</dbReference>
<evidence type="ECO:0000313" key="3">
    <source>
        <dbReference type="Ensembl" id="ENSAMXP00000040171.1"/>
    </source>
</evidence>
<keyword evidence="4" id="KW-1185">Reference proteome</keyword>
<sequence>MSDISAENSDIFPACVFTRAQSRAFDNVETLADSFFSESVSEVVCPVDSGSSSQQGEKVPNIFTDNLQIEWKISRDQLVEAQKADPSLLKYFTIVGKLGKMPDKSVTYFMESDVLMRNWRSRQDPELYSAVQIVVPVGYRQHVLSLAHDSPWAGHLGITKTYSRILKHFFWPGMKTDVSKYCRSCHVCQITGKPNQMVPPAPLCPVPAVGEPFEKVLVDCVGPLPKSKTGNQFLLTIMCTATRFPEAIPLRKITAQSVTQALLKFFSTFGLPRIIQTDQGNNFLSKLFAQVLKTLNIQHVVSSSYHPESQGALERFHQSLKSMLRSFVWTVVKPGMKEFLLLCFAAREAVQESLSFSPAELVFGHTVRGPLKLLKESFLTSGTVDKPTNLLDYVSKFRERLHQVWDLAKRKIKMSQESMKKTFDKKAIPRSFSPGDKVLALLPVPGSSLTAKFSGPYTVKRKLSDTDYAIETPERKKKIRVCHINMLKEYFSRFVPGEDADAKLAPVVAVSILPDPSPYDDGLNFHSQTLPSARLSNTEALSTLPSQLDHLTVEQQDDLISLIREFPSIFVTFLFKLLFCSHDIKVITDTPIKQHPYRVNMAKRSVMKQEVEYLLEHGFAKPSVSPWSSPCVLVPKPDGTFRFCTDYRKVNAVTLSDSYPLLVGTMCRIILVQLVLFSKLDLLKGYWQVPLTPEASEI</sequence>
<dbReference type="InterPro" id="IPR012337">
    <property type="entry name" value="RNaseH-like_sf"/>
</dbReference>
<dbReference type="InParanoid" id="A0A3B1JEH9"/>
<dbReference type="PANTHER" id="PTHR37984:SF15">
    <property type="entry name" value="INTEGRASE CATALYTIC DOMAIN-CONTAINING PROTEIN"/>
    <property type="match status" value="1"/>
</dbReference>
<organism evidence="3 4">
    <name type="scientific">Astyanax mexicanus</name>
    <name type="common">Blind cave fish</name>
    <name type="synonym">Astyanax fasciatus mexicanus</name>
    <dbReference type="NCBI Taxonomy" id="7994"/>
    <lineage>
        <taxon>Eukaryota</taxon>
        <taxon>Metazoa</taxon>
        <taxon>Chordata</taxon>
        <taxon>Craniata</taxon>
        <taxon>Vertebrata</taxon>
        <taxon>Euteleostomi</taxon>
        <taxon>Actinopterygii</taxon>
        <taxon>Neopterygii</taxon>
        <taxon>Teleostei</taxon>
        <taxon>Ostariophysi</taxon>
        <taxon>Characiformes</taxon>
        <taxon>Characoidei</taxon>
        <taxon>Acestrorhamphidae</taxon>
        <taxon>Acestrorhamphinae</taxon>
        <taxon>Astyanax</taxon>
    </lineage>
</organism>
<dbReference type="PROSITE" id="PS50994">
    <property type="entry name" value="INTEGRASE"/>
    <property type="match status" value="1"/>
</dbReference>
<evidence type="ECO:0000259" key="2">
    <source>
        <dbReference type="PROSITE" id="PS50994"/>
    </source>
</evidence>
<evidence type="ECO:0000256" key="1">
    <source>
        <dbReference type="ARBA" id="ARBA00039658"/>
    </source>
</evidence>
<dbReference type="Proteomes" id="UP000018467">
    <property type="component" value="Unassembled WGS sequence"/>
</dbReference>
<reference evidence="4" key="2">
    <citation type="journal article" date="2014" name="Nat. Commun.">
        <title>The cavefish genome reveals candidate genes for eye loss.</title>
        <authorList>
            <person name="McGaugh S.E."/>
            <person name="Gross J.B."/>
            <person name="Aken B."/>
            <person name="Blin M."/>
            <person name="Borowsky R."/>
            <person name="Chalopin D."/>
            <person name="Hinaux H."/>
            <person name="Jeffery W.R."/>
            <person name="Keene A."/>
            <person name="Ma L."/>
            <person name="Minx P."/>
            <person name="Murphy D."/>
            <person name="O'Quin K.E."/>
            <person name="Retaux S."/>
            <person name="Rohner N."/>
            <person name="Searle S.M."/>
            <person name="Stahl B.A."/>
            <person name="Tabin C."/>
            <person name="Volff J.N."/>
            <person name="Yoshizawa M."/>
            <person name="Warren W.C."/>
        </authorList>
    </citation>
    <scope>NUCLEOTIDE SEQUENCE [LARGE SCALE GENOMIC DNA]</scope>
    <source>
        <strain evidence="4">female</strain>
    </source>
</reference>
<dbReference type="Pfam" id="PF17921">
    <property type="entry name" value="Integrase_H2C2"/>
    <property type="match status" value="1"/>
</dbReference>
<dbReference type="FunFam" id="1.10.340.70:FF:000001">
    <property type="entry name" value="Retrovirus-related Pol polyprotein from transposon gypsy-like Protein"/>
    <property type="match status" value="1"/>
</dbReference>
<dbReference type="GO" id="GO:0003676">
    <property type="term" value="F:nucleic acid binding"/>
    <property type="evidence" value="ECO:0007669"/>
    <property type="project" value="InterPro"/>
</dbReference>
<dbReference type="InterPro" id="IPR043128">
    <property type="entry name" value="Rev_trsase/Diguanyl_cyclase"/>
</dbReference>
<dbReference type="Gene3D" id="1.10.340.70">
    <property type="match status" value="1"/>
</dbReference>
<dbReference type="InterPro" id="IPR043502">
    <property type="entry name" value="DNA/RNA_pol_sf"/>
</dbReference>
<dbReference type="Ensembl" id="ENSAMXT00000030370.1">
    <property type="protein sequence ID" value="ENSAMXP00000040171.1"/>
    <property type="gene ID" value="ENSAMXG00000036862.1"/>
</dbReference>
<dbReference type="InterPro" id="IPR041588">
    <property type="entry name" value="Integrase_H2C2"/>
</dbReference>
<dbReference type="Bgee" id="ENSAMXG00000036862">
    <property type="expression patterns" value="Expressed in camera-type eye and 8 other cell types or tissues"/>
</dbReference>
<name>A0A3B1JEH9_ASTMX</name>
<dbReference type="SUPFAM" id="SSF56672">
    <property type="entry name" value="DNA/RNA polymerases"/>
    <property type="match status" value="1"/>
</dbReference>
<dbReference type="InterPro" id="IPR054465">
    <property type="entry name" value="Integrase_p58-like_C"/>
</dbReference>
<dbReference type="InterPro" id="IPR050951">
    <property type="entry name" value="Retrovirus_Pol_polyprotein"/>
</dbReference>
<dbReference type="Gene3D" id="3.30.70.270">
    <property type="match status" value="1"/>
</dbReference>
<dbReference type="AlphaFoldDB" id="A0A3B1JEH9"/>
<feature type="domain" description="Integrase catalytic" evidence="2">
    <location>
        <begin position="208"/>
        <end position="366"/>
    </location>
</feature>
<accession>A0A3B1JEH9</accession>
<dbReference type="SUPFAM" id="SSF53098">
    <property type="entry name" value="Ribonuclease H-like"/>
    <property type="match status" value="1"/>
</dbReference>
<reference evidence="3" key="4">
    <citation type="submission" date="2025-09" db="UniProtKB">
        <authorList>
            <consortium name="Ensembl"/>
        </authorList>
    </citation>
    <scope>IDENTIFICATION</scope>
</reference>